<proteinExistence type="predicted"/>
<reference evidence="3 4" key="2">
    <citation type="submission" date="2017-09" db="EMBL/GenBank/DDBJ databases">
        <authorList>
            <person name="Lee N."/>
            <person name="Cho B.-K."/>
        </authorList>
    </citation>
    <scope>NUCLEOTIDE SEQUENCE [LARGE SCALE GENOMIC DNA]</scope>
    <source>
        <strain evidence="3 4">ATCC 27467</strain>
    </source>
</reference>
<evidence type="ECO:0000313" key="4">
    <source>
        <dbReference type="Proteomes" id="UP000326831"/>
    </source>
</evidence>
<evidence type="ECO:0000313" key="2">
    <source>
        <dbReference type="EMBL" id="GGZ98226.1"/>
    </source>
</evidence>
<dbReference type="Gene3D" id="1.25.40.10">
    <property type="entry name" value="Tetratricopeptide repeat domain"/>
    <property type="match status" value="1"/>
</dbReference>
<dbReference type="AlphaFoldDB" id="A0A5P2UVP2"/>
<dbReference type="RefSeq" id="WP_150521304.1">
    <property type="nucleotide sequence ID" value="NZ_BMVX01000047.1"/>
</dbReference>
<dbReference type="InterPro" id="IPR001387">
    <property type="entry name" value="Cro/C1-type_HTH"/>
</dbReference>
<dbReference type="EMBL" id="BMVX01000047">
    <property type="protein sequence ID" value="GGZ98226.1"/>
    <property type="molecule type" value="Genomic_DNA"/>
</dbReference>
<dbReference type="Proteomes" id="UP000326831">
    <property type="component" value="Chromosome"/>
</dbReference>
<dbReference type="Pfam" id="PF13560">
    <property type="entry name" value="HTH_31"/>
    <property type="match status" value="1"/>
</dbReference>
<dbReference type="SUPFAM" id="SSF47413">
    <property type="entry name" value="lambda repressor-like DNA-binding domains"/>
    <property type="match status" value="1"/>
</dbReference>
<sequence>MSTDPLWNTGPVQSLVRKQDAGGLVRTGRHARGWRQADLGARLRCSPSTVSRLESGRLADLTLLRRAAGEIGVPVELLAASLGLRAGPGPRVAADPLPVLEDPMRRRTVIAAVGLAAPLSLVGGLEAALALTPDPTGSPIPLDARLTTARGLFDAGRHPELLDTLPALLGDAHHQAAAHRRDLDYARLSSAYTLAATVLNKLGEYRQSRLTADRAATYAEVSGSPLAAAAAARELAAVLRHQGQETAAQRHIQAAVARVGATGLTTDAQASAYAQMLASTAYTAAIADDRDQALAMIREAARAARDLPDQAPAGRLFPITPAAIDLYAVGVHWSLGDAGAALEAGKGLHPGQFATAERKGRMHTDLARAWHLRDRPEQAAAELLKAARVSLSEVRDRPPIRQIATELHSRHPHTTGVRELAAMITPAR</sequence>
<dbReference type="Proteomes" id="UP000634660">
    <property type="component" value="Unassembled WGS sequence"/>
</dbReference>
<dbReference type="GO" id="GO:0003677">
    <property type="term" value="F:DNA binding"/>
    <property type="evidence" value="ECO:0007669"/>
    <property type="project" value="InterPro"/>
</dbReference>
<dbReference type="KEGG" id="ssub:CP968_32075"/>
<dbReference type="CDD" id="cd00093">
    <property type="entry name" value="HTH_XRE"/>
    <property type="match status" value="1"/>
</dbReference>
<gene>
    <name evidence="3" type="ORF">CP968_32075</name>
    <name evidence="2" type="ORF">GCM10010371_67470</name>
</gene>
<dbReference type="SMART" id="SM00530">
    <property type="entry name" value="HTH_XRE"/>
    <property type="match status" value="1"/>
</dbReference>
<reference evidence="2" key="1">
    <citation type="journal article" date="2014" name="Int. J. Syst. Evol. Microbiol.">
        <title>Complete genome sequence of Corynebacterium casei LMG S-19264T (=DSM 44701T), isolated from a smear-ripened cheese.</title>
        <authorList>
            <consortium name="US DOE Joint Genome Institute (JGI-PGF)"/>
            <person name="Walter F."/>
            <person name="Albersmeier A."/>
            <person name="Kalinowski J."/>
            <person name="Ruckert C."/>
        </authorList>
    </citation>
    <scope>NUCLEOTIDE SEQUENCE</scope>
    <source>
        <strain evidence="2">JCM 4834</strain>
    </source>
</reference>
<evidence type="ECO:0000313" key="3">
    <source>
        <dbReference type="EMBL" id="QEU82295.1"/>
    </source>
</evidence>
<protein>
    <submittedName>
        <fullName evidence="3">XRE family transcriptional regulator</fullName>
    </submittedName>
</protein>
<organism evidence="3 4">
    <name type="scientific">Streptomyces subrutilus</name>
    <dbReference type="NCBI Taxonomy" id="36818"/>
    <lineage>
        <taxon>Bacteria</taxon>
        <taxon>Bacillati</taxon>
        <taxon>Actinomycetota</taxon>
        <taxon>Actinomycetes</taxon>
        <taxon>Kitasatosporales</taxon>
        <taxon>Streptomycetaceae</taxon>
        <taxon>Streptomyces</taxon>
    </lineage>
</organism>
<dbReference type="Gene3D" id="1.10.260.40">
    <property type="entry name" value="lambda repressor-like DNA-binding domains"/>
    <property type="match status" value="1"/>
</dbReference>
<dbReference type="InterPro" id="IPR011990">
    <property type="entry name" value="TPR-like_helical_dom_sf"/>
</dbReference>
<keyword evidence="4" id="KW-1185">Reference proteome</keyword>
<name>A0A5P2UVP2_9ACTN</name>
<dbReference type="PROSITE" id="PS50943">
    <property type="entry name" value="HTH_CROC1"/>
    <property type="match status" value="1"/>
</dbReference>
<feature type="domain" description="HTH cro/C1-type" evidence="1">
    <location>
        <begin position="25"/>
        <end position="78"/>
    </location>
</feature>
<dbReference type="InterPro" id="IPR010982">
    <property type="entry name" value="Lambda_DNA-bd_dom_sf"/>
</dbReference>
<evidence type="ECO:0000259" key="1">
    <source>
        <dbReference type="PROSITE" id="PS50943"/>
    </source>
</evidence>
<dbReference type="OrthoDB" id="3865941at2"/>
<accession>A0A5P2UVP2</accession>
<dbReference type="EMBL" id="CP023701">
    <property type="protein sequence ID" value="QEU82295.1"/>
    <property type="molecule type" value="Genomic_DNA"/>
</dbReference>
<reference evidence="2" key="3">
    <citation type="submission" date="2020-09" db="EMBL/GenBank/DDBJ databases">
        <authorList>
            <person name="Sun Q."/>
            <person name="Ohkuma M."/>
        </authorList>
    </citation>
    <scope>NUCLEOTIDE SEQUENCE</scope>
    <source>
        <strain evidence="2">JCM 4834</strain>
    </source>
</reference>
<dbReference type="SUPFAM" id="SSF48452">
    <property type="entry name" value="TPR-like"/>
    <property type="match status" value="1"/>
</dbReference>